<evidence type="ECO:0000256" key="7">
    <source>
        <dbReference type="ARBA" id="ARBA00022842"/>
    </source>
</evidence>
<accession>A0AAW4UBV4</accession>
<dbReference type="AlphaFoldDB" id="A0AAW4UBV4"/>
<dbReference type="InterPro" id="IPR029044">
    <property type="entry name" value="Nucleotide-diphossugar_trans"/>
</dbReference>
<dbReference type="SUPFAM" id="SSF53448">
    <property type="entry name" value="Nucleotide-diphospho-sugar transferases"/>
    <property type="match status" value="1"/>
</dbReference>
<protein>
    <submittedName>
        <fullName evidence="10">Glycosyl transferase family 8</fullName>
    </submittedName>
</protein>
<evidence type="ECO:0000256" key="1">
    <source>
        <dbReference type="ARBA" id="ARBA00001946"/>
    </source>
</evidence>
<dbReference type="PANTHER" id="PTHR13778:SF47">
    <property type="entry name" value="LIPOPOLYSACCHARIDE 1,3-GALACTOSYLTRANSFERASE"/>
    <property type="match status" value="1"/>
</dbReference>
<keyword evidence="5 10" id="KW-0808">Transferase</keyword>
<proteinExistence type="inferred from homology"/>
<keyword evidence="7" id="KW-0460">Magnesium</keyword>
<name>A0AAW4UBV4_9FIRM</name>
<evidence type="ECO:0000256" key="4">
    <source>
        <dbReference type="ARBA" id="ARBA00022676"/>
    </source>
</evidence>
<dbReference type="GO" id="GO:0008918">
    <property type="term" value="F:lipopolysaccharide 3-alpha-galactosyltransferase activity"/>
    <property type="evidence" value="ECO:0007669"/>
    <property type="project" value="InterPro"/>
</dbReference>
<feature type="domain" description="Glycosyl transferase family 8 C-terminal" evidence="9">
    <location>
        <begin position="269"/>
        <end position="321"/>
    </location>
</feature>
<comment type="caution">
    <text evidence="10">The sequence shown here is derived from an EMBL/GenBank/DDBJ whole genome shotgun (WGS) entry which is preliminary data.</text>
</comment>
<dbReference type="CDD" id="cd04194">
    <property type="entry name" value="GT8_A4GalT_like"/>
    <property type="match status" value="1"/>
</dbReference>
<evidence type="ECO:0000259" key="9">
    <source>
        <dbReference type="Pfam" id="PF08437"/>
    </source>
</evidence>
<dbReference type="GO" id="GO:0046872">
    <property type="term" value="F:metal ion binding"/>
    <property type="evidence" value="ECO:0007669"/>
    <property type="project" value="UniProtKB-KW"/>
</dbReference>
<evidence type="ECO:0000313" key="11">
    <source>
        <dbReference type="Proteomes" id="UP001198190"/>
    </source>
</evidence>
<keyword evidence="4" id="KW-0328">Glycosyltransferase</keyword>
<reference evidence="10" key="1">
    <citation type="submission" date="2021-10" db="EMBL/GenBank/DDBJ databases">
        <title>Collection of gut derived symbiotic bacterial strains cultured from healthy donors.</title>
        <authorList>
            <person name="Lin H."/>
            <person name="Littmann E."/>
            <person name="Claire K."/>
            <person name="Pamer E."/>
        </authorList>
    </citation>
    <scope>NUCLEOTIDE SEQUENCE</scope>
    <source>
        <strain evidence="10">MSK.7.16</strain>
    </source>
</reference>
<evidence type="ECO:0000313" key="10">
    <source>
        <dbReference type="EMBL" id="MCB6829126.1"/>
    </source>
</evidence>
<dbReference type="Pfam" id="PF01501">
    <property type="entry name" value="Glyco_transf_8"/>
    <property type="match status" value="1"/>
</dbReference>
<keyword evidence="6" id="KW-0479">Metal-binding</keyword>
<dbReference type="RefSeq" id="WP_227153254.1">
    <property type="nucleotide sequence ID" value="NZ_JAGZOV010000043.1"/>
</dbReference>
<dbReference type="InterPro" id="IPR002495">
    <property type="entry name" value="Glyco_trans_8"/>
</dbReference>
<comment type="similarity">
    <text evidence="3">Belongs to the glycosyltransferase 8 family.</text>
</comment>
<dbReference type="Proteomes" id="UP001198190">
    <property type="component" value="Unassembled WGS sequence"/>
</dbReference>
<dbReference type="EMBL" id="JAJCGD010000037">
    <property type="protein sequence ID" value="MCB6829126.1"/>
    <property type="molecule type" value="Genomic_DNA"/>
</dbReference>
<dbReference type="InterPro" id="IPR050748">
    <property type="entry name" value="Glycosyltrans_8_dom-fam"/>
</dbReference>
<comment type="pathway">
    <text evidence="2">Bacterial outer membrane biogenesis; LPS core biosynthesis.</text>
</comment>
<comment type="cofactor">
    <cofactor evidence="1">
        <name>Mg(2+)</name>
        <dbReference type="ChEBI" id="CHEBI:18420"/>
    </cofactor>
</comment>
<evidence type="ECO:0000256" key="6">
    <source>
        <dbReference type="ARBA" id="ARBA00022723"/>
    </source>
</evidence>
<evidence type="ECO:0000256" key="2">
    <source>
        <dbReference type="ARBA" id="ARBA00004713"/>
    </source>
</evidence>
<evidence type="ECO:0000256" key="3">
    <source>
        <dbReference type="ARBA" id="ARBA00006351"/>
    </source>
</evidence>
<organism evidence="10 11">
    <name type="scientific">Megamonas funiformis</name>
    <dbReference type="NCBI Taxonomy" id="437897"/>
    <lineage>
        <taxon>Bacteria</taxon>
        <taxon>Bacillati</taxon>
        <taxon>Bacillota</taxon>
        <taxon>Negativicutes</taxon>
        <taxon>Selenomonadales</taxon>
        <taxon>Selenomonadaceae</taxon>
        <taxon>Megamonas</taxon>
    </lineage>
</organism>
<keyword evidence="8" id="KW-0448">Lipopolysaccharide biosynthesis</keyword>
<evidence type="ECO:0000256" key="5">
    <source>
        <dbReference type="ARBA" id="ARBA00022679"/>
    </source>
</evidence>
<dbReference type="PANTHER" id="PTHR13778">
    <property type="entry name" value="GLYCOSYLTRANSFERASE 8 DOMAIN-CONTAINING PROTEIN"/>
    <property type="match status" value="1"/>
</dbReference>
<gene>
    <name evidence="10" type="ORF">LIY65_10525</name>
</gene>
<dbReference type="InterPro" id="IPR013645">
    <property type="entry name" value="Glyco_transf_8N"/>
</dbReference>
<dbReference type="Gene3D" id="3.90.550.10">
    <property type="entry name" value="Spore Coat Polysaccharide Biosynthesis Protein SpsA, Chain A"/>
    <property type="match status" value="1"/>
</dbReference>
<evidence type="ECO:0000256" key="8">
    <source>
        <dbReference type="ARBA" id="ARBA00022985"/>
    </source>
</evidence>
<sequence length="325" mass="38270">MNILTNTLKSKTKYEYLISQTHSNIHIGYGIDNNYARCCASSIASFCFNNPTKNFNFHIMTNDLSTTNKKQFEQLAQLYSVNIYIYEINIDTLAKLPTQTHLPIATYFRFILPLILDNVDKLFYIDADIICLQNADDLFNINLNNNIIGAVPDLPWMNKKRNKTLNLQNHIYFNAGMLIINIDKWNNFNTFAKVLQAIQNEPQKFRYLDQDALNLILTKHIQYLDTKFNCIDINNIDKKNIILLHFAAHPKPWNIAFPISKVCNEFNKNLYQYYENKTPWKNLPLELPKNYKEIKIYAKALKYNKQYLKAVKQHLNYLISKYFHS</sequence>
<dbReference type="Pfam" id="PF08437">
    <property type="entry name" value="Glyco_transf_8C"/>
    <property type="match status" value="1"/>
</dbReference>